<gene>
    <name evidence="4" type="primary">LOC113493376</name>
</gene>
<proteinExistence type="predicted"/>
<keyword evidence="3" id="KW-1185">Reference proteome</keyword>
<dbReference type="RefSeq" id="XP_026727129.1">
    <property type="nucleotide sequence ID" value="XM_026871328.1"/>
</dbReference>
<dbReference type="GeneID" id="113493376"/>
<dbReference type="Proteomes" id="UP000322000">
    <property type="component" value="Chromosome 4"/>
</dbReference>
<dbReference type="OrthoDB" id="6931130at2759"/>
<evidence type="ECO:0000256" key="2">
    <source>
        <dbReference type="SAM" id="SignalP"/>
    </source>
</evidence>
<accession>A0A7E5VFQ7</accession>
<protein>
    <submittedName>
        <fullName evidence="4">Uncharacterized protein LOC113493376</fullName>
    </submittedName>
</protein>
<dbReference type="PROSITE" id="PS51257">
    <property type="entry name" value="PROKAR_LIPOPROTEIN"/>
    <property type="match status" value="1"/>
</dbReference>
<name>A0A7E5VFQ7_TRINI</name>
<sequence>MAARATIASLALLALACVAYAQDATIYIDASNKTHAKLDIERENRKELESLITDLQSTKEDAQLLYIDYASRAGNDLKTFLRNMTGFADNVMNNLDPDDKLNDTDECWMKFEYRVKKIEHDARKAAVFSGDNHHKFLMGHMIVFRMHLNKSEDYLKRCDKVTRKCGLPCETTPRVKRWRRLALDEIHRVREDMQFTRRSYRDLVSHARRKLNHLRKQAINRARSAVEDYKYCLRRG</sequence>
<organism evidence="3 4">
    <name type="scientific">Trichoplusia ni</name>
    <name type="common">Cabbage looper</name>
    <dbReference type="NCBI Taxonomy" id="7111"/>
    <lineage>
        <taxon>Eukaryota</taxon>
        <taxon>Metazoa</taxon>
        <taxon>Ecdysozoa</taxon>
        <taxon>Arthropoda</taxon>
        <taxon>Hexapoda</taxon>
        <taxon>Insecta</taxon>
        <taxon>Pterygota</taxon>
        <taxon>Neoptera</taxon>
        <taxon>Endopterygota</taxon>
        <taxon>Lepidoptera</taxon>
        <taxon>Glossata</taxon>
        <taxon>Ditrysia</taxon>
        <taxon>Noctuoidea</taxon>
        <taxon>Noctuidae</taxon>
        <taxon>Plusiinae</taxon>
        <taxon>Trichoplusia</taxon>
    </lineage>
</organism>
<evidence type="ECO:0000313" key="3">
    <source>
        <dbReference type="Proteomes" id="UP000322000"/>
    </source>
</evidence>
<evidence type="ECO:0000256" key="1">
    <source>
        <dbReference type="SAM" id="Coils"/>
    </source>
</evidence>
<keyword evidence="2" id="KW-0732">Signal</keyword>
<keyword evidence="1" id="KW-0175">Coiled coil</keyword>
<evidence type="ECO:0000313" key="4">
    <source>
        <dbReference type="RefSeq" id="XP_026727129.1"/>
    </source>
</evidence>
<reference evidence="4" key="1">
    <citation type="submission" date="2025-08" db="UniProtKB">
        <authorList>
            <consortium name="RefSeq"/>
        </authorList>
    </citation>
    <scope>IDENTIFICATION</scope>
</reference>
<feature type="chain" id="PRO_5028859499" evidence="2">
    <location>
        <begin position="22"/>
        <end position="236"/>
    </location>
</feature>
<feature type="coiled-coil region" evidence="1">
    <location>
        <begin position="38"/>
        <end position="65"/>
    </location>
</feature>
<feature type="signal peptide" evidence="2">
    <location>
        <begin position="1"/>
        <end position="21"/>
    </location>
</feature>
<dbReference type="InParanoid" id="A0A7E5VFQ7"/>
<dbReference type="KEGG" id="tnl:113493376"/>
<dbReference type="AlphaFoldDB" id="A0A7E5VFQ7"/>